<dbReference type="GO" id="GO:0005886">
    <property type="term" value="C:plasma membrane"/>
    <property type="evidence" value="ECO:0007669"/>
    <property type="project" value="UniProtKB-SubCell"/>
</dbReference>
<protein>
    <submittedName>
        <fullName evidence="11">Transporter (NhaC family)</fullName>
    </submittedName>
</protein>
<evidence type="ECO:0000256" key="7">
    <source>
        <dbReference type="ARBA" id="ARBA00023136"/>
    </source>
</evidence>
<reference evidence="11 12" key="1">
    <citation type="submission" date="2019-07" db="EMBL/GenBank/DDBJ databases">
        <title>Genomic Encyclopedia of Type Strains, Phase I: the one thousand microbial genomes (KMG-I) project.</title>
        <authorList>
            <person name="Kyrpides N."/>
        </authorList>
    </citation>
    <scope>NUCLEOTIDE SEQUENCE [LARGE SCALE GENOMIC DNA]</scope>
    <source>
        <strain evidence="11 12">DSM 13558</strain>
    </source>
</reference>
<dbReference type="OrthoDB" id="9762978at2"/>
<feature type="domain" description="Na+/H+ antiporter NhaC-like C-terminal" evidence="10">
    <location>
        <begin position="156"/>
        <end position="441"/>
    </location>
</feature>
<dbReference type="AlphaFoldDB" id="A0A562J797"/>
<feature type="transmembrane region" description="Helical" evidence="9">
    <location>
        <begin position="104"/>
        <end position="126"/>
    </location>
</feature>
<keyword evidence="4" id="KW-1003">Cell membrane</keyword>
<dbReference type="PANTHER" id="PTHR33451">
    <property type="entry name" value="MALATE-2H(+)/NA(+)-LACTATE ANTIPORTER"/>
    <property type="match status" value="1"/>
</dbReference>
<feature type="transmembrane region" description="Helical" evidence="9">
    <location>
        <begin position="7"/>
        <end position="25"/>
    </location>
</feature>
<dbReference type="PANTHER" id="PTHR33451:SF4">
    <property type="entry name" value="NA+_H+ ANTIPORTER"/>
    <property type="match status" value="1"/>
</dbReference>
<evidence type="ECO:0000256" key="2">
    <source>
        <dbReference type="ARBA" id="ARBA00022448"/>
    </source>
</evidence>
<keyword evidence="2" id="KW-0813">Transport</keyword>
<evidence type="ECO:0000256" key="1">
    <source>
        <dbReference type="ARBA" id="ARBA00004651"/>
    </source>
</evidence>
<dbReference type="RefSeq" id="WP_145084175.1">
    <property type="nucleotide sequence ID" value="NZ_VLKH01000007.1"/>
</dbReference>
<dbReference type="InterPro" id="IPR018461">
    <property type="entry name" value="Na/H_Antiport_NhaC-like_C"/>
</dbReference>
<evidence type="ECO:0000256" key="6">
    <source>
        <dbReference type="ARBA" id="ARBA00022989"/>
    </source>
</evidence>
<dbReference type="Proteomes" id="UP000315343">
    <property type="component" value="Unassembled WGS sequence"/>
</dbReference>
<name>A0A562J797_9FIRM</name>
<evidence type="ECO:0000259" key="10">
    <source>
        <dbReference type="Pfam" id="PF03553"/>
    </source>
</evidence>
<feature type="transmembrane region" description="Helical" evidence="9">
    <location>
        <begin position="189"/>
        <end position="213"/>
    </location>
</feature>
<evidence type="ECO:0000313" key="11">
    <source>
        <dbReference type="EMBL" id="TWH78997.1"/>
    </source>
</evidence>
<dbReference type="InterPro" id="IPR052180">
    <property type="entry name" value="NhaC_Na-H+_Antiporter"/>
</dbReference>
<feature type="transmembrane region" description="Helical" evidence="9">
    <location>
        <begin position="298"/>
        <end position="324"/>
    </location>
</feature>
<evidence type="ECO:0000256" key="9">
    <source>
        <dbReference type="SAM" id="Phobius"/>
    </source>
</evidence>
<dbReference type="GO" id="GO:0015297">
    <property type="term" value="F:antiporter activity"/>
    <property type="evidence" value="ECO:0007669"/>
    <property type="project" value="UniProtKB-KW"/>
</dbReference>
<feature type="transmembrane region" description="Helical" evidence="9">
    <location>
        <begin position="70"/>
        <end position="98"/>
    </location>
</feature>
<feature type="transmembrane region" description="Helical" evidence="9">
    <location>
        <begin position="425"/>
        <end position="447"/>
    </location>
</feature>
<keyword evidence="7 9" id="KW-0472">Membrane</keyword>
<keyword evidence="5 9" id="KW-0812">Transmembrane</keyword>
<dbReference type="EMBL" id="VLKH01000007">
    <property type="protein sequence ID" value="TWH78997.1"/>
    <property type="molecule type" value="Genomic_DNA"/>
</dbReference>
<evidence type="ECO:0000256" key="8">
    <source>
        <dbReference type="ARBA" id="ARBA00038435"/>
    </source>
</evidence>
<evidence type="ECO:0000256" key="4">
    <source>
        <dbReference type="ARBA" id="ARBA00022475"/>
    </source>
</evidence>
<evidence type="ECO:0000256" key="3">
    <source>
        <dbReference type="ARBA" id="ARBA00022449"/>
    </source>
</evidence>
<organism evidence="11 12">
    <name type="scientific">Sedimentibacter saalensis</name>
    <dbReference type="NCBI Taxonomy" id="130788"/>
    <lineage>
        <taxon>Bacteria</taxon>
        <taxon>Bacillati</taxon>
        <taxon>Bacillota</taxon>
        <taxon>Tissierellia</taxon>
        <taxon>Sedimentibacter</taxon>
    </lineage>
</organism>
<keyword evidence="3" id="KW-0050">Antiport</keyword>
<proteinExistence type="inferred from homology"/>
<feature type="transmembrane region" description="Helical" evidence="9">
    <location>
        <begin position="138"/>
        <end position="160"/>
    </location>
</feature>
<accession>A0A562J797</accession>
<comment type="caution">
    <text evidence="11">The sequence shown here is derived from an EMBL/GenBank/DDBJ whole genome shotgun (WGS) entry which is preliminary data.</text>
</comment>
<keyword evidence="12" id="KW-1185">Reference proteome</keyword>
<dbReference type="Pfam" id="PF03553">
    <property type="entry name" value="Na_H_antiporter"/>
    <property type="match status" value="1"/>
</dbReference>
<sequence>MSKVKLVINPAIIMAVSLFFIIGSIVFSVPLYYGFIAGIVFTVIVLKKSGYALKELLETIVSAVFEVKNLIIVILFIGATTSIWLASGVVPTIMYYGFTYMEGVNFLMAAFLIMTAVSYFMGTAIGTMSTVGISLSGIGLGLGIPLNLMVGVLVSGAFIADKISPLSGLVNLTMTAINRNYKDILKSTLVTLLPTIAITAAIYYIMGLNYMSGDYSKLILYKNAIAEGFNTSKILLLLPVVILVLSVSGLKSIYTLCVGIGVGAVLSIVFQGMTMAEVINSILFGFHGKTPSEELNKLLVSGGMVAMIEAIFIVISAISLVKIFEKGNILMPLMDRLVSGINTKINLVLRTGFISTILTIATCDQTAGIILPARILNDKYKELELDNAVLARTISDTGVIVAPLMPWNINSFLIKPIMGITAAQYAPYAALCYVCPLVSVAAAFLLYRSKNHKNIQKSNDV</sequence>
<evidence type="ECO:0000256" key="5">
    <source>
        <dbReference type="ARBA" id="ARBA00022692"/>
    </source>
</evidence>
<comment type="similarity">
    <text evidence="8">Belongs to the NhaC Na(+)/H(+) (TC 2.A.35) antiporter family.</text>
</comment>
<feature type="transmembrane region" description="Helical" evidence="9">
    <location>
        <begin position="260"/>
        <end position="286"/>
    </location>
</feature>
<comment type="subcellular location">
    <subcellularLocation>
        <location evidence="1">Cell membrane</location>
        <topology evidence="1">Multi-pass membrane protein</topology>
    </subcellularLocation>
</comment>
<keyword evidence="6 9" id="KW-1133">Transmembrane helix</keyword>
<evidence type="ECO:0000313" key="12">
    <source>
        <dbReference type="Proteomes" id="UP000315343"/>
    </source>
</evidence>
<feature type="transmembrane region" description="Helical" evidence="9">
    <location>
        <begin position="234"/>
        <end position="254"/>
    </location>
</feature>
<gene>
    <name evidence="11" type="ORF">LY60_02524</name>
</gene>